<dbReference type="Proteomes" id="UP000010795">
    <property type="component" value="Chromosome"/>
</dbReference>
<dbReference type="InterPro" id="IPR005674">
    <property type="entry name" value="CocE/Ser_esterase"/>
</dbReference>
<dbReference type="Pfam" id="PF08530">
    <property type="entry name" value="PepX_C"/>
    <property type="match status" value="1"/>
</dbReference>
<dbReference type="SMART" id="SM00939">
    <property type="entry name" value="PepX_C"/>
    <property type="match status" value="1"/>
</dbReference>
<dbReference type="Gene3D" id="2.60.120.260">
    <property type="entry name" value="Galactose-binding domain-like"/>
    <property type="match status" value="1"/>
</dbReference>
<dbReference type="STRING" id="717605.Theco_0413"/>
<dbReference type="KEGG" id="tco:Theco_0413"/>
<accession>L0EAG3</accession>
<dbReference type="eggNOG" id="COG2936">
    <property type="taxonomic scope" value="Bacteria"/>
</dbReference>
<feature type="domain" description="Xaa-Pro dipeptidyl-peptidase C-terminal" evidence="2">
    <location>
        <begin position="309"/>
        <end position="560"/>
    </location>
</feature>
<dbReference type="Gene3D" id="1.10.3020.10">
    <property type="entry name" value="alpha-amino acid ester hydrolase ( Helical cap domain)"/>
    <property type="match status" value="1"/>
</dbReference>
<dbReference type="InterPro" id="IPR029058">
    <property type="entry name" value="AB_hydrolase_fold"/>
</dbReference>
<protein>
    <submittedName>
        <fullName evidence="3">Putative hydrolase, CocE/NonD family</fullName>
    </submittedName>
</protein>
<dbReference type="Gene3D" id="3.40.50.1820">
    <property type="entry name" value="alpha/beta hydrolase"/>
    <property type="match status" value="1"/>
</dbReference>
<organism evidence="3 4">
    <name type="scientific">Thermobacillus composti (strain DSM 18247 / JCM 13945 / KWC4)</name>
    <dbReference type="NCBI Taxonomy" id="717605"/>
    <lineage>
        <taxon>Bacteria</taxon>
        <taxon>Bacillati</taxon>
        <taxon>Bacillota</taxon>
        <taxon>Bacilli</taxon>
        <taxon>Bacillales</taxon>
        <taxon>Paenibacillaceae</taxon>
        <taxon>Thermobacillus</taxon>
    </lineage>
</organism>
<evidence type="ECO:0000256" key="1">
    <source>
        <dbReference type="ARBA" id="ARBA00022801"/>
    </source>
</evidence>
<evidence type="ECO:0000259" key="2">
    <source>
        <dbReference type="SMART" id="SM00939"/>
    </source>
</evidence>
<evidence type="ECO:0000313" key="3">
    <source>
        <dbReference type="EMBL" id="AGA56634.1"/>
    </source>
</evidence>
<dbReference type="OrthoDB" id="319764at2"/>
<keyword evidence="1 3" id="KW-0378">Hydrolase</keyword>
<reference evidence="4" key="1">
    <citation type="submission" date="2012-01" db="EMBL/GenBank/DDBJ databases">
        <title>Complete sequence of chromosome of Thermobacillus composti KWC4.</title>
        <authorList>
            <person name="Lucas S."/>
            <person name="Han J."/>
            <person name="Lapidus A."/>
            <person name="Cheng J.-F."/>
            <person name="Goodwin L."/>
            <person name="Pitluck S."/>
            <person name="Peters L."/>
            <person name="Ovchinnikova G."/>
            <person name="Teshima H."/>
            <person name="Detter J.C."/>
            <person name="Han C."/>
            <person name="Tapia R."/>
            <person name="Land M."/>
            <person name="Hauser L."/>
            <person name="Kyrpides N."/>
            <person name="Ivanova N."/>
            <person name="Pagani I."/>
            <person name="Anderson I."/>
            <person name="Woyke T."/>
        </authorList>
    </citation>
    <scope>NUCLEOTIDE SEQUENCE [LARGE SCALE GENOMIC DNA]</scope>
    <source>
        <strain evidence="4">DSM 18247 / JCM 13945 / KWC4</strain>
    </source>
</reference>
<sequence length="568" mass="63885">MSVLELFAGQIRKGLPEPRHEAGPMTVHRVAMRDGTELYTRAYLPAGPGPWPVVLIRNPYAGMLPMLEVTASVWNEYGYAAIVQDCRGTGRSGGEWTPFVNERMDGLDTIEWIVRQRWMDGNIGTYGHSYLSAVQLAMADRFPQEVKAMVLSGFSTERFRSHYMNGMFRQDVYTGWALENAGIEPLDPENLFARAVSIRPHLEMDERLFGKRLPWYRQWITNTSPLDEYWSAGFWAELREIPKYIQTPVLMAAGWFDHHLDGMLMDYRKLPEGTRAVSRLIVGPWVHTLSPAGDLEYPDGERNLLAEAVLWFDVHLRGAGESVPAGETMTYVVREGRWRRWPGGFEPDGRRILYLAGDGSVPHRIAGAPSPLEERIGYTYDPDNPVPTRGGAGLLRYLSGAPDAPKPASLRQEPPGYRDDVISFLSDPLDEDLRIAGSVEVRLFVCSEAPDTAFSVNLMEVTPDGEAYNIRDGITSLSYRNGVKLPVEYIPGSVVEVIIKLWPIAWTIRKGCRLRLDVSSSNFPAYHVHPNRSGCWALQADTRVARQTVHLGGRYPSRIEIPVADERS</sequence>
<dbReference type="GO" id="GO:0008239">
    <property type="term" value="F:dipeptidyl-peptidase activity"/>
    <property type="evidence" value="ECO:0007669"/>
    <property type="project" value="InterPro"/>
</dbReference>
<gene>
    <name evidence="3" type="ordered locus">Theco_0413</name>
</gene>
<dbReference type="EMBL" id="CP003255">
    <property type="protein sequence ID" value="AGA56634.1"/>
    <property type="molecule type" value="Genomic_DNA"/>
</dbReference>
<dbReference type="InterPro" id="IPR008979">
    <property type="entry name" value="Galactose-bd-like_sf"/>
</dbReference>
<dbReference type="AlphaFoldDB" id="L0EAG3"/>
<evidence type="ECO:0000313" key="4">
    <source>
        <dbReference type="Proteomes" id="UP000010795"/>
    </source>
</evidence>
<dbReference type="HOGENOM" id="CLU_015590_5_1_9"/>
<dbReference type="SUPFAM" id="SSF53474">
    <property type="entry name" value="alpha/beta-Hydrolases"/>
    <property type="match status" value="1"/>
</dbReference>
<proteinExistence type="predicted"/>
<dbReference type="NCBIfam" id="TIGR00976">
    <property type="entry name" value="CocE_NonD"/>
    <property type="match status" value="1"/>
</dbReference>
<dbReference type="Pfam" id="PF02129">
    <property type="entry name" value="Peptidase_S15"/>
    <property type="match status" value="1"/>
</dbReference>
<dbReference type="InterPro" id="IPR000383">
    <property type="entry name" value="Xaa-Pro-like_dom"/>
</dbReference>
<dbReference type="InterPro" id="IPR013736">
    <property type="entry name" value="Xaa-Pro_dipept_C"/>
</dbReference>
<keyword evidence="4" id="KW-1185">Reference proteome</keyword>
<dbReference type="SUPFAM" id="SSF49785">
    <property type="entry name" value="Galactose-binding domain-like"/>
    <property type="match status" value="1"/>
</dbReference>
<name>L0EAG3_THECK</name>